<feature type="transmembrane region" description="Helical" evidence="1">
    <location>
        <begin position="7"/>
        <end position="25"/>
    </location>
</feature>
<feature type="transmembrane region" description="Helical" evidence="1">
    <location>
        <begin position="143"/>
        <end position="165"/>
    </location>
</feature>
<feature type="transmembrane region" description="Helical" evidence="1">
    <location>
        <begin position="117"/>
        <end position="136"/>
    </location>
</feature>
<evidence type="ECO:0000313" key="2">
    <source>
        <dbReference type="EMBL" id="MCX2745421.1"/>
    </source>
</evidence>
<evidence type="ECO:0000256" key="1">
    <source>
        <dbReference type="SAM" id="Phobius"/>
    </source>
</evidence>
<feature type="transmembrane region" description="Helical" evidence="1">
    <location>
        <begin position="31"/>
        <end position="55"/>
    </location>
</feature>
<protein>
    <recommendedName>
        <fullName evidence="4">DUF4386 family protein</fullName>
    </recommendedName>
</protein>
<dbReference type="RefSeq" id="WP_266057998.1">
    <property type="nucleotide sequence ID" value="NZ_JAPFQN010000010.1"/>
</dbReference>
<keyword evidence="1" id="KW-0812">Transmembrane</keyword>
<evidence type="ECO:0008006" key="4">
    <source>
        <dbReference type="Google" id="ProtNLM"/>
    </source>
</evidence>
<dbReference type="EMBL" id="JAPFQN010000010">
    <property type="protein sequence ID" value="MCX2745421.1"/>
    <property type="molecule type" value="Genomic_DNA"/>
</dbReference>
<feature type="transmembrane region" description="Helical" evidence="1">
    <location>
        <begin position="67"/>
        <end position="89"/>
    </location>
</feature>
<gene>
    <name evidence="2" type="ORF">OO013_16195</name>
</gene>
<organism evidence="2 3">
    <name type="scientific">Mangrovivirga halotolerans</name>
    <dbReference type="NCBI Taxonomy" id="2993936"/>
    <lineage>
        <taxon>Bacteria</taxon>
        <taxon>Pseudomonadati</taxon>
        <taxon>Bacteroidota</taxon>
        <taxon>Cytophagia</taxon>
        <taxon>Cytophagales</taxon>
        <taxon>Mangrovivirgaceae</taxon>
        <taxon>Mangrovivirga</taxon>
    </lineage>
</organism>
<dbReference type="Proteomes" id="UP001209885">
    <property type="component" value="Unassembled WGS sequence"/>
</dbReference>
<feature type="transmembrane region" description="Helical" evidence="1">
    <location>
        <begin position="171"/>
        <end position="191"/>
    </location>
</feature>
<name>A0ABT3RUG2_9BACT</name>
<reference evidence="2 3" key="1">
    <citation type="submission" date="2022-11" db="EMBL/GenBank/DDBJ databases">
        <title>The characterization of three novel Bacteroidetes species and genomic analysis of their roles in tidal elemental geochemical cycles.</title>
        <authorList>
            <person name="Ma K."/>
        </authorList>
    </citation>
    <scope>NUCLEOTIDE SEQUENCE [LARGE SCALE GENOMIC DNA]</scope>
    <source>
        <strain evidence="2 3">M17</strain>
    </source>
</reference>
<keyword evidence="1" id="KW-0472">Membrane</keyword>
<keyword evidence="1" id="KW-1133">Transmembrane helix</keyword>
<comment type="caution">
    <text evidence="2">The sequence shown here is derived from an EMBL/GenBank/DDBJ whole genome shotgun (WGS) entry which is preliminary data.</text>
</comment>
<keyword evidence="3" id="KW-1185">Reference proteome</keyword>
<sequence>MKATLKWINIGIICGFLVSVIYPSLQFISNLKLGVIVASSMSILLSLASVGLYYFIQIHKKSVTSKIALFSNIIAGAILTQMFLVQLAIKASRPEIFDETGKWVWSTINHIHYGLDVAWDVYIFLGTILFAISVFQHPKLGKIFSVTGILISLLMIITNIISFPIPPEKDLIDFGPFIGLWYLGLTIKITLSRKWIHQQIR</sequence>
<accession>A0ABT3RUG2</accession>
<proteinExistence type="predicted"/>
<evidence type="ECO:0000313" key="3">
    <source>
        <dbReference type="Proteomes" id="UP001209885"/>
    </source>
</evidence>